<comment type="caution">
    <text evidence="1">The sequence shown here is derived from an EMBL/GenBank/DDBJ whole genome shotgun (WGS) entry which is preliminary data.</text>
</comment>
<dbReference type="AlphaFoldDB" id="A0A4R5VT97"/>
<keyword evidence="2" id="KW-1185">Reference proteome</keyword>
<evidence type="ECO:0000313" key="2">
    <source>
        <dbReference type="Proteomes" id="UP000294829"/>
    </source>
</evidence>
<evidence type="ECO:0000313" key="1">
    <source>
        <dbReference type="EMBL" id="TDK61198.1"/>
    </source>
</evidence>
<protein>
    <submittedName>
        <fullName evidence="1">Uncharacterized protein</fullName>
    </submittedName>
</protein>
<dbReference type="EMBL" id="SMYL01000014">
    <property type="protein sequence ID" value="TDK61198.1"/>
    <property type="molecule type" value="Genomic_DNA"/>
</dbReference>
<sequence>MARRRKEMRMPTVELRLRAWTRAIKKELFPDESFEEPMAHRINSALQKRAMEVLINDGDRKIVEQHFPSDGKEFVSSGRWTDWWSGKVQPELSKIELIEKIFPGTMRWLKPGFSRNKEHPAHTLFYAIDLWASTEPRQNESMQLLMAIANTWAPRAKGEGPNQQRRMGWYLVPFTSKELVPPDLVLNHYCSLEPASILESMLWTGNHFKIHTTQFFQIWLMDLIAAALATDALLLEIGHGQDAVELGGDSGLISAFLLLVFIRKTSFYSQANKESEVKFAIQILINWTKESLPNNPEFTELIWIAIDRFQGELLQLGIDSDSIKNLDATTDWWLKTP</sequence>
<proteinExistence type="predicted"/>
<accession>A0A4R5VT97</accession>
<name>A0A4R5VT97_9BURK</name>
<reference evidence="1 2" key="1">
    <citation type="submission" date="2019-03" db="EMBL/GenBank/DDBJ databases">
        <title>Sapientia aquatica gen. nov., sp. nov., isolated from a crater lake.</title>
        <authorList>
            <person name="Felfoldi T."/>
            <person name="Szabo A."/>
            <person name="Toth E."/>
            <person name="Schumann P."/>
            <person name="Keki Z."/>
            <person name="Marialigeti K."/>
            <person name="Mathe I."/>
        </authorList>
    </citation>
    <scope>NUCLEOTIDE SEQUENCE [LARGE SCALE GENOMIC DNA]</scope>
    <source>
        <strain evidence="1 2">SA-152</strain>
    </source>
</reference>
<dbReference type="RefSeq" id="WP_133330950.1">
    <property type="nucleotide sequence ID" value="NZ_SMYL01000014.1"/>
</dbReference>
<organism evidence="1 2">
    <name type="scientific">Sapientia aquatica</name>
    <dbReference type="NCBI Taxonomy" id="1549640"/>
    <lineage>
        <taxon>Bacteria</taxon>
        <taxon>Pseudomonadati</taxon>
        <taxon>Pseudomonadota</taxon>
        <taxon>Betaproteobacteria</taxon>
        <taxon>Burkholderiales</taxon>
        <taxon>Oxalobacteraceae</taxon>
        <taxon>Sapientia</taxon>
    </lineage>
</organism>
<dbReference type="Proteomes" id="UP000294829">
    <property type="component" value="Unassembled WGS sequence"/>
</dbReference>
<gene>
    <name evidence="1" type="ORF">E2I14_17555</name>
</gene>